<dbReference type="NCBIfam" id="NF005457">
    <property type="entry name" value="PRK07051.1"/>
    <property type="match status" value="1"/>
</dbReference>
<keyword evidence="11" id="KW-1185">Reference proteome</keyword>
<organism evidence="10 11">
    <name type="scientific">Sporosarcina soli</name>
    <dbReference type="NCBI Taxonomy" id="334736"/>
    <lineage>
        <taxon>Bacteria</taxon>
        <taxon>Bacillati</taxon>
        <taxon>Bacillota</taxon>
        <taxon>Bacilli</taxon>
        <taxon>Bacillales</taxon>
        <taxon>Caryophanaceae</taxon>
        <taxon>Sporosarcina</taxon>
    </lineage>
</organism>
<proteinExistence type="predicted"/>
<dbReference type="InterPro" id="IPR001882">
    <property type="entry name" value="Biotin_BS"/>
</dbReference>
<dbReference type="InterPro" id="IPR001249">
    <property type="entry name" value="AcCoA_biotinCC"/>
</dbReference>
<keyword evidence="7 8" id="KW-0092">Biotin</keyword>
<reference evidence="11" key="1">
    <citation type="journal article" date="2019" name="Int. J. Syst. Evol. Microbiol.">
        <title>The Global Catalogue of Microorganisms (GCM) 10K type strain sequencing project: providing services to taxonomists for standard genome sequencing and annotation.</title>
        <authorList>
            <consortium name="The Broad Institute Genomics Platform"/>
            <consortium name="The Broad Institute Genome Sequencing Center for Infectious Disease"/>
            <person name="Wu L."/>
            <person name="Ma J."/>
        </authorList>
    </citation>
    <scope>NUCLEOTIDE SEQUENCE [LARGE SCALE GENOMIC DNA]</scope>
    <source>
        <strain evidence="11">CGMCC 4.1434</strain>
    </source>
</reference>
<keyword evidence="4 8" id="KW-0276">Fatty acid metabolism</keyword>
<dbReference type="EMBL" id="JBHSNO010000002">
    <property type="protein sequence ID" value="MFC5587911.1"/>
    <property type="molecule type" value="Genomic_DNA"/>
</dbReference>
<evidence type="ECO:0000256" key="5">
    <source>
        <dbReference type="ARBA" id="ARBA00023098"/>
    </source>
</evidence>
<dbReference type="PANTHER" id="PTHR45266:SF3">
    <property type="entry name" value="OXALOACETATE DECARBOXYLASE ALPHA CHAIN"/>
    <property type="match status" value="1"/>
</dbReference>
<dbReference type="Pfam" id="PF00364">
    <property type="entry name" value="Biotin_lipoyl"/>
    <property type="match status" value="1"/>
</dbReference>
<evidence type="ECO:0000256" key="1">
    <source>
        <dbReference type="ARBA" id="ARBA00005194"/>
    </source>
</evidence>
<keyword evidence="6 8" id="KW-0275">Fatty acid biosynthesis</keyword>
<dbReference type="Gene3D" id="2.40.50.100">
    <property type="match status" value="1"/>
</dbReference>
<dbReference type="CDD" id="cd06850">
    <property type="entry name" value="biotinyl_domain"/>
    <property type="match status" value="1"/>
</dbReference>
<comment type="caution">
    <text evidence="10">The sequence shown here is derived from an EMBL/GenBank/DDBJ whole genome shotgun (WGS) entry which is preliminary data.</text>
</comment>
<evidence type="ECO:0000256" key="7">
    <source>
        <dbReference type="ARBA" id="ARBA00023267"/>
    </source>
</evidence>
<dbReference type="PRINTS" id="PR01071">
    <property type="entry name" value="ACOABIOTINCC"/>
</dbReference>
<comment type="function">
    <text evidence="8">This protein is a component of the acetyl coenzyme A carboxylase complex; first, biotin carboxylase catalyzes the carboxylation of the carrier protein and then the transcarboxylase transfers the carboxyl group to form malonyl-CoA.</text>
</comment>
<feature type="domain" description="Lipoyl-binding" evidence="9">
    <location>
        <begin position="4"/>
        <end position="80"/>
    </location>
</feature>
<dbReference type="RefSeq" id="WP_381430676.1">
    <property type="nucleotide sequence ID" value="NZ_JBHSNO010000002.1"/>
</dbReference>
<evidence type="ECO:0000256" key="2">
    <source>
        <dbReference type="ARBA" id="ARBA00017562"/>
    </source>
</evidence>
<evidence type="ECO:0000256" key="3">
    <source>
        <dbReference type="ARBA" id="ARBA00022516"/>
    </source>
</evidence>
<evidence type="ECO:0000259" key="9">
    <source>
        <dbReference type="PROSITE" id="PS50968"/>
    </source>
</evidence>
<dbReference type="InterPro" id="IPR011053">
    <property type="entry name" value="Single_hybrid_motif"/>
</dbReference>
<evidence type="ECO:0000256" key="6">
    <source>
        <dbReference type="ARBA" id="ARBA00023160"/>
    </source>
</evidence>
<evidence type="ECO:0000256" key="4">
    <source>
        <dbReference type="ARBA" id="ARBA00022832"/>
    </source>
</evidence>
<accession>A0ABW0TEU0</accession>
<dbReference type="InterPro" id="IPR050709">
    <property type="entry name" value="Biotin_Carboxyl_Carrier/Decarb"/>
</dbReference>
<comment type="pathway">
    <text evidence="1 8">Lipid metabolism; fatty acid biosynthesis.</text>
</comment>
<dbReference type="PROSITE" id="PS50968">
    <property type="entry name" value="BIOTINYL_LIPOYL"/>
    <property type="match status" value="1"/>
</dbReference>
<gene>
    <name evidence="10" type="ORF">ACFPRA_03185</name>
</gene>
<dbReference type="SUPFAM" id="SSF51230">
    <property type="entry name" value="Single hybrid motif"/>
    <property type="match status" value="1"/>
</dbReference>
<evidence type="ECO:0000313" key="10">
    <source>
        <dbReference type="EMBL" id="MFC5587911.1"/>
    </source>
</evidence>
<evidence type="ECO:0000313" key="11">
    <source>
        <dbReference type="Proteomes" id="UP001596109"/>
    </source>
</evidence>
<keyword evidence="3 8" id="KW-0444">Lipid biosynthesis</keyword>
<dbReference type="Proteomes" id="UP001596109">
    <property type="component" value="Unassembled WGS sequence"/>
</dbReference>
<keyword evidence="5 8" id="KW-0443">Lipid metabolism</keyword>
<name>A0ABW0TEU0_9BACL</name>
<evidence type="ECO:0000256" key="8">
    <source>
        <dbReference type="RuleBase" id="RU364072"/>
    </source>
</evidence>
<sequence length="83" mass="9040">MSNHQKILAAIPGIFFRKPSPEEAVYVNEGDVVNEGDTIGLIEVMKTFYEVKAESAGVIESFLISNEEIVEAGQELALLNGTK</sequence>
<dbReference type="PANTHER" id="PTHR45266">
    <property type="entry name" value="OXALOACETATE DECARBOXYLASE ALPHA CHAIN"/>
    <property type="match status" value="1"/>
</dbReference>
<dbReference type="PROSITE" id="PS00188">
    <property type="entry name" value="BIOTIN"/>
    <property type="match status" value="1"/>
</dbReference>
<protein>
    <recommendedName>
        <fullName evidence="2 8">Biotin carboxyl carrier protein of acetyl-CoA carboxylase</fullName>
    </recommendedName>
</protein>
<dbReference type="InterPro" id="IPR000089">
    <property type="entry name" value="Biotin_lipoyl"/>
</dbReference>